<protein>
    <submittedName>
        <fullName evidence="1">Uncharacterized protein</fullName>
    </submittedName>
</protein>
<dbReference type="Proteomes" id="UP000585507">
    <property type="component" value="Unassembled WGS sequence"/>
</dbReference>
<sequence>MTEYAVHEKLGALLAEVKNLREDFRRSDDKSDASRASVHRRMDDLVDRVGKVEGSVVQVSEDVNEMKPVTDDVRKWKLMGMRRPCGRRSRRHGPWGQHRRLL</sequence>
<reference evidence="1 2" key="1">
    <citation type="submission" date="2020-08" db="EMBL/GenBank/DDBJ databases">
        <title>Genomic Encyclopedia of Type Strains, Phase IV (KMG-V): Genome sequencing to study the core and pangenomes of soil and plant-associated prokaryotes.</title>
        <authorList>
            <person name="Whitman W."/>
        </authorList>
    </citation>
    <scope>NUCLEOTIDE SEQUENCE [LARGE SCALE GENOMIC DNA]</scope>
    <source>
        <strain evidence="1 2">SEMIA 4084</strain>
    </source>
</reference>
<dbReference type="InterPro" id="IPR010889">
    <property type="entry name" value="DUF1515"/>
</dbReference>
<keyword evidence="2" id="KW-1185">Reference proteome</keyword>
<dbReference type="AlphaFoldDB" id="A0A7W8UCW9"/>
<comment type="caution">
    <text evidence="1">The sequence shown here is derived from an EMBL/GenBank/DDBJ whole genome shotgun (WGS) entry which is preliminary data.</text>
</comment>
<dbReference type="Pfam" id="PF07439">
    <property type="entry name" value="DUF1515"/>
    <property type="match status" value="1"/>
</dbReference>
<gene>
    <name evidence="1" type="ORF">GGD55_003648</name>
</gene>
<accession>A0A7W8UCW9</accession>
<evidence type="ECO:0000313" key="1">
    <source>
        <dbReference type="EMBL" id="MBB5536933.1"/>
    </source>
</evidence>
<proteinExistence type="predicted"/>
<name>A0A7W8UCW9_9HYPH</name>
<dbReference type="EMBL" id="JACHBK010000008">
    <property type="protein sequence ID" value="MBB5536933.1"/>
    <property type="molecule type" value="Genomic_DNA"/>
</dbReference>
<evidence type="ECO:0000313" key="2">
    <source>
        <dbReference type="Proteomes" id="UP000585507"/>
    </source>
</evidence>
<organism evidence="1 2">
    <name type="scientific">Rhizobium giardinii</name>
    <dbReference type="NCBI Taxonomy" id="56731"/>
    <lineage>
        <taxon>Bacteria</taxon>
        <taxon>Pseudomonadati</taxon>
        <taxon>Pseudomonadota</taxon>
        <taxon>Alphaproteobacteria</taxon>
        <taxon>Hyphomicrobiales</taxon>
        <taxon>Rhizobiaceae</taxon>
        <taxon>Rhizobium/Agrobacterium group</taxon>
        <taxon>Rhizobium</taxon>
    </lineage>
</organism>